<gene>
    <name evidence="1" type="ORF">NPIL_49691</name>
</gene>
<comment type="caution">
    <text evidence="1">The sequence shown here is derived from an EMBL/GenBank/DDBJ whole genome shotgun (WGS) entry which is preliminary data.</text>
</comment>
<dbReference type="EMBL" id="BMAW01033636">
    <property type="protein sequence ID" value="GFU31169.1"/>
    <property type="molecule type" value="Genomic_DNA"/>
</dbReference>
<proteinExistence type="predicted"/>
<evidence type="ECO:0000313" key="1">
    <source>
        <dbReference type="EMBL" id="GFU31169.1"/>
    </source>
</evidence>
<reference evidence="1" key="1">
    <citation type="submission" date="2020-08" db="EMBL/GenBank/DDBJ databases">
        <title>Multicomponent nature underlies the extraordinary mechanical properties of spider dragline silk.</title>
        <authorList>
            <person name="Kono N."/>
            <person name="Nakamura H."/>
            <person name="Mori M."/>
            <person name="Yoshida Y."/>
            <person name="Ohtoshi R."/>
            <person name="Malay A.D."/>
            <person name="Moran D.A.P."/>
            <person name="Tomita M."/>
            <person name="Numata K."/>
            <person name="Arakawa K."/>
        </authorList>
    </citation>
    <scope>NUCLEOTIDE SEQUENCE</scope>
</reference>
<dbReference type="AlphaFoldDB" id="A0A8X6UGQ8"/>
<dbReference type="Proteomes" id="UP000887013">
    <property type="component" value="Unassembled WGS sequence"/>
</dbReference>
<keyword evidence="2" id="KW-1185">Reference proteome</keyword>
<protein>
    <submittedName>
        <fullName evidence="1">Uncharacterized protein</fullName>
    </submittedName>
</protein>
<accession>A0A8X6UGQ8</accession>
<evidence type="ECO:0000313" key="2">
    <source>
        <dbReference type="Proteomes" id="UP000887013"/>
    </source>
</evidence>
<feature type="non-terminal residue" evidence="1">
    <location>
        <position position="39"/>
    </location>
</feature>
<name>A0A8X6UGQ8_NEPPI</name>
<sequence length="39" mass="4999">MYQDPNDSSYEMYQDPNDFEYQRIWFFYTGKQELTKYQE</sequence>
<organism evidence="1 2">
    <name type="scientific">Nephila pilipes</name>
    <name type="common">Giant wood spider</name>
    <name type="synonym">Nephila maculata</name>
    <dbReference type="NCBI Taxonomy" id="299642"/>
    <lineage>
        <taxon>Eukaryota</taxon>
        <taxon>Metazoa</taxon>
        <taxon>Ecdysozoa</taxon>
        <taxon>Arthropoda</taxon>
        <taxon>Chelicerata</taxon>
        <taxon>Arachnida</taxon>
        <taxon>Araneae</taxon>
        <taxon>Araneomorphae</taxon>
        <taxon>Entelegynae</taxon>
        <taxon>Araneoidea</taxon>
        <taxon>Nephilidae</taxon>
        <taxon>Nephila</taxon>
    </lineage>
</organism>